<dbReference type="PANTHER" id="PTHR43884:SF12">
    <property type="entry name" value="ISOVALERYL-COA DEHYDROGENASE, MITOCHONDRIAL-RELATED"/>
    <property type="match status" value="1"/>
</dbReference>
<evidence type="ECO:0000313" key="2">
    <source>
        <dbReference type="EMBL" id="GAA1760263.1"/>
    </source>
</evidence>
<feature type="domain" description="Acyl-CoA dehydrogenase/oxidase N-terminal" evidence="1">
    <location>
        <begin position="21"/>
        <end position="122"/>
    </location>
</feature>
<dbReference type="RefSeq" id="WP_344082741.1">
    <property type="nucleotide sequence ID" value="NZ_BAAALS010000016.1"/>
</dbReference>
<dbReference type="EMBL" id="BAAALS010000016">
    <property type="protein sequence ID" value="GAA1760263.1"/>
    <property type="molecule type" value="Genomic_DNA"/>
</dbReference>
<proteinExistence type="predicted"/>
<protein>
    <recommendedName>
        <fullName evidence="1">Acyl-CoA dehydrogenase/oxidase N-terminal domain-containing protein</fullName>
    </recommendedName>
</protein>
<dbReference type="Pfam" id="PF02771">
    <property type="entry name" value="Acyl-CoA_dh_N"/>
    <property type="match status" value="1"/>
</dbReference>
<gene>
    <name evidence="2" type="ORF">GCM10009681_34340</name>
</gene>
<evidence type="ECO:0000313" key="3">
    <source>
        <dbReference type="Proteomes" id="UP001500655"/>
    </source>
</evidence>
<organism evidence="2 3">
    <name type="scientific">Luedemannella helvata</name>
    <dbReference type="NCBI Taxonomy" id="349315"/>
    <lineage>
        <taxon>Bacteria</taxon>
        <taxon>Bacillati</taxon>
        <taxon>Actinomycetota</taxon>
        <taxon>Actinomycetes</taxon>
        <taxon>Micromonosporales</taxon>
        <taxon>Micromonosporaceae</taxon>
        <taxon>Luedemannella</taxon>
    </lineage>
</organism>
<sequence length="369" mass="38023">MTVAVMEPTRFGPVVSHPALDRVRAVVDDVIRPAAIRTEAAAVPDTHVTALRDAGLFGFAVPAEHGGAALPADVLVEAMEDLAGACPATFLIASQHTTPIQWILAAGRPELSALLPALARGERIGGAAFGHVRTWPGRVTVTAERVSGGWLFSGVSPWFSGAGLVDTLALGAVAPAEEAVVLAVVDLPDARVRAKPLELAAISGSRTVALELTDLFVPDERVTTTQPIAEWKAQDGTGGARVSPGALGLARAALGDALTRYPDSAALGALADEVALLRTLSDGPGSAADAAEPGRDSLYWRARSVNLAVRATNAAIVARGGAALLAADRVQLWARAALFLQVRGLSGRVREAHLARLAAGSPGWPAPPR</sequence>
<dbReference type="InterPro" id="IPR046373">
    <property type="entry name" value="Acyl-CoA_Oxase/DH_mid-dom_sf"/>
</dbReference>
<evidence type="ECO:0000259" key="1">
    <source>
        <dbReference type="Pfam" id="PF02771"/>
    </source>
</evidence>
<dbReference type="Proteomes" id="UP001500655">
    <property type="component" value="Unassembled WGS sequence"/>
</dbReference>
<name>A0ABN2KPW0_9ACTN</name>
<dbReference type="InterPro" id="IPR013786">
    <property type="entry name" value="AcylCoA_DH/ox_N"/>
</dbReference>
<dbReference type="SUPFAM" id="SSF56645">
    <property type="entry name" value="Acyl-CoA dehydrogenase NM domain-like"/>
    <property type="match status" value="1"/>
</dbReference>
<dbReference type="Gene3D" id="2.40.110.10">
    <property type="entry name" value="Butyryl-CoA Dehydrogenase, subunit A, domain 2"/>
    <property type="match status" value="1"/>
</dbReference>
<comment type="caution">
    <text evidence="2">The sequence shown here is derived from an EMBL/GenBank/DDBJ whole genome shotgun (WGS) entry which is preliminary data.</text>
</comment>
<dbReference type="InterPro" id="IPR037069">
    <property type="entry name" value="AcylCoA_DH/ox_N_sf"/>
</dbReference>
<keyword evidence="3" id="KW-1185">Reference proteome</keyword>
<dbReference type="PANTHER" id="PTHR43884">
    <property type="entry name" value="ACYL-COA DEHYDROGENASE"/>
    <property type="match status" value="1"/>
</dbReference>
<dbReference type="Gene3D" id="1.10.540.10">
    <property type="entry name" value="Acyl-CoA dehydrogenase/oxidase, N-terminal domain"/>
    <property type="match status" value="1"/>
</dbReference>
<dbReference type="InterPro" id="IPR009100">
    <property type="entry name" value="AcylCoA_DH/oxidase_NM_dom_sf"/>
</dbReference>
<accession>A0ABN2KPW0</accession>
<reference evidence="2 3" key="1">
    <citation type="journal article" date="2019" name="Int. J. Syst. Evol. Microbiol.">
        <title>The Global Catalogue of Microorganisms (GCM) 10K type strain sequencing project: providing services to taxonomists for standard genome sequencing and annotation.</title>
        <authorList>
            <consortium name="The Broad Institute Genomics Platform"/>
            <consortium name="The Broad Institute Genome Sequencing Center for Infectious Disease"/>
            <person name="Wu L."/>
            <person name="Ma J."/>
        </authorList>
    </citation>
    <scope>NUCLEOTIDE SEQUENCE [LARGE SCALE GENOMIC DNA]</scope>
    <source>
        <strain evidence="2 3">JCM 13249</strain>
    </source>
</reference>